<sequence>MPLTGGPLFVPGFSDGQDGPIAPAVPENLGVHRLNREDGERMFEQEKIESSLDENMAKNNRDINIPGINHVTSGLQLVGSSHGRRHVPAAASLRFSSQQLLIVDLTPQHTSLAF</sequence>
<reference evidence="1" key="1">
    <citation type="submission" date="2021-01" db="EMBL/GenBank/DDBJ databases">
        <title>Chromosome-level genome assembly of a human fungal pathogen reveals clustering of transcriptionally co-regulated genes.</title>
        <authorList>
            <person name="Voorhies M."/>
            <person name="Cohen S."/>
            <person name="Shea T.P."/>
            <person name="Petrus S."/>
            <person name="Munoz J.F."/>
            <person name="Poplawski S."/>
            <person name="Goldman W.E."/>
            <person name="Michael T."/>
            <person name="Cuomo C.A."/>
            <person name="Sil A."/>
            <person name="Beyhan S."/>
        </authorList>
    </citation>
    <scope>NUCLEOTIDE SEQUENCE</scope>
    <source>
        <strain evidence="1">WU24</strain>
    </source>
</reference>
<gene>
    <name evidence="1" type="ORF">I7I51_01297</name>
</gene>
<proteinExistence type="predicted"/>
<dbReference type="VEuPathDB" id="FungiDB:I7I51_01297"/>
<evidence type="ECO:0000313" key="2">
    <source>
        <dbReference type="Proteomes" id="UP000663671"/>
    </source>
</evidence>
<accession>A0A8A1MI33</accession>
<protein>
    <submittedName>
        <fullName evidence="1">Uncharacterized protein</fullName>
    </submittedName>
</protein>
<dbReference type="AlphaFoldDB" id="A0A8A1MI33"/>
<organism evidence="1 2">
    <name type="scientific">Ajellomyces capsulatus</name>
    <name type="common">Darling's disease fungus</name>
    <name type="synonym">Histoplasma capsulatum</name>
    <dbReference type="NCBI Taxonomy" id="5037"/>
    <lineage>
        <taxon>Eukaryota</taxon>
        <taxon>Fungi</taxon>
        <taxon>Dikarya</taxon>
        <taxon>Ascomycota</taxon>
        <taxon>Pezizomycotina</taxon>
        <taxon>Eurotiomycetes</taxon>
        <taxon>Eurotiomycetidae</taxon>
        <taxon>Onygenales</taxon>
        <taxon>Ajellomycetaceae</taxon>
        <taxon>Histoplasma</taxon>
    </lineage>
</organism>
<evidence type="ECO:0000313" key="1">
    <source>
        <dbReference type="EMBL" id="QSS64232.1"/>
    </source>
</evidence>
<dbReference type="EMBL" id="CP069114">
    <property type="protein sequence ID" value="QSS64232.1"/>
    <property type="molecule type" value="Genomic_DNA"/>
</dbReference>
<dbReference type="Proteomes" id="UP000663671">
    <property type="component" value="Chromosome 1"/>
</dbReference>
<name>A0A8A1MI33_AJECA</name>